<proteinExistence type="predicted"/>
<evidence type="ECO:0000313" key="2">
    <source>
        <dbReference type="EMBL" id="CAB3386401.1"/>
    </source>
</evidence>
<name>A0A8S1E836_9INSE</name>
<dbReference type="Proteomes" id="UP000494165">
    <property type="component" value="Unassembled WGS sequence"/>
</dbReference>
<feature type="transmembrane region" description="Helical" evidence="1">
    <location>
        <begin position="12"/>
        <end position="38"/>
    </location>
</feature>
<evidence type="ECO:0000256" key="1">
    <source>
        <dbReference type="SAM" id="Phobius"/>
    </source>
</evidence>
<gene>
    <name evidence="2" type="ORF">CLODIP_2_CD15318</name>
</gene>
<dbReference type="Gene3D" id="1.20.140.150">
    <property type="match status" value="1"/>
</dbReference>
<keyword evidence="3" id="KW-1185">Reference proteome</keyword>
<evidence type="ECO:0000313" key="3">
    <source>
        <dbReference type="Proteomes" id="UP000494165"/>
    </source>
</evidence>
<reference evidence="2 3" key="1">
    <citation type="submission" date="2020-04" db="EMBL/GenBank/DDBJ databases">
        <authorList>
            <person name="Alioto T."/>
            <person name="Alioto T."/>
            <person name="Gomez Garrido J."/>
        </authorList>
    </citation>
    <scope>NUCLEOTIDE SEQUENCE [LARGE SCALE GENOMIC DNA]</scope>
</reference>
<keyword evidence="1" id="KW-0472">Membrane</keyword>
<accession>A0A8S1E836</accession>
<protein>
    <submittedName>
        <fullName evidence="2">Uncharacterized protein</fullName>
    </submittedName>
</protein>
<dbReference type="OrthoDB" id="5917530at2759"/>
<dbReference type="EMBL" id="CADEPI010000480">
    <property type="protein sequence ID" value="CAB3386401.1"/>
    <property type="molecule type" value="Genomic_DNA"/>
</dbReference>
<feature type="non-terminal residue" evidence="2">
    <location>
        <position position="75"/>
    </location>
</feature>
<keyword evidence="1" id="KW-0812">Transmembrane</keyword>
<keyword evidence="1" id="KW-1133">Transmembrane helix</keyword>
<organism evidence="2 3">
    <name type="scientific">Cloeon dipterum</name>
    <dbReference type="NCBI Taxonomy" id="197152"/>
    <lineage>
        <taxon>Eukaryota</taxon>
        <taxon>Metazoa</taxon>
        <taxon>Ecdysozoa</taxon>
        <taxon>Arthropoda</taxon>
        <taxon>Hexapoda</taxon>
        <taxon>Insecta</taxon>
        <taxon>Pterygota</taxon>
        <taxon>Palaeoptera</taxon>
        <taxon>Ephemeroptera</taxon>
        <taxon>Pisciforma</taxon>
        <taxon>Baetidae</taxon>
        <taxon>Cloeon</taxon>
    </lineage>
</organism>
<dbReference type="AlphaFoldDB" id="A0A8S1E836"/>
<comment type="caution">
    <text evidence="2">The sequence shown here is derived from an EMBL/GenBank/DDBJ whole genome shotgun (WGS) entry which is preliminary data.</text>
</comment>
<sequence>MCPRPRRSGAQLSRLSVLLGVAATATMALAVLTNVWIFTHEPVRMPNSDATVAATFKIGFWKVCSHFKRGANMTR</sequence>